<dbReference type="AlphaFoldDB" id="A0A0U5JRE8"/>
<evidence type="ECO:0000313" key="2">
    <source>
        <dbReference type="Proteomes" id="UP000235484"/>
    </source>
</evidence>
<gene>
    <name evidence="1" type="ORF">LRLP16767_LR202_00571</name>
</gene>
<dbReference type="Proteomes" id="UP000235484">
    <property type="component" value="Unassembled WGS sequence"/>
</dbReference>
<dbReference type="EMBL" id="LN887551">
    <property type="protein sequence ID" value="CUR40513.1"/>
    <property type="molecule type" value="Genomic_DNA"/>
</dbReference>
<evidence type="ECO:0000313" key="1">
    <source>
        <dbReference type="EMBL" id="CUR40513.1"/>
    </source>
</evidence>
<proteinExistence type="predicted"/>
<protein>
    <submittedName>
        <fullName evidence="1">Uncharacterized protein</fullName>
    </submittedName>
</protein>
<name>A0A0U5JRE8_LIMRT</name>
<accession>A0A0U5JRE8</accession>
<organism evidence="1 2">
    <name type="scientific">Limosilactobacillus reuteri</name>
    <name type="common">Lactobacillus reuteri</name>
    <dbReference type="NCBI Taxonomy" id="1598"/>
    <lineage>
        <taxon>Bacteria</taxon>
        <taxon>Bacillati</taxon>
        <taxon>Bacillota</taxon>
        <taxon>Bacilli</taxon>
        <taxon>Lactobacillales</taxon>
        <taxon>Lactobacillaceae</taxon>
        <taxon>Limosilactobacillus</taxon>
    </lineage>
</organism>
<sequence length="41" mass="4977">MTLYDDLIGRENYNISDLIAYDDICFTLLRYFNDFHKKNVL</sequence>
<reference evidence="2" key="1">
    <citation type="submission" date="2015-10" db="EMBL/GenBank/DDBJ databases">
        <authorList>
            <person name="Crossman L.C."/>
        </authorList>
    </citation>
    <scope>NUCLEOTIDE SEQUENCE [LARGE SCALE GENOMIC DNA]</scope>
    <source>
        <strain evidence="2">20-2</strain>
    </source>
</reference>